<sequence>MLLVNLPTLDYGRALELQKAVVAARLSQSCPDVILILEHPHTITLGVRGNPSDILVSDRCLLNKGIALYYSDRGGEATYHGPGQVVCYPIMDLRSLRITVKDYVRRLERTIIGGLARLGVHAFKEDRKTGVWTGPDRKIASIGIRIMRRVTYHGFSLNVDLELDPSEFMVSCGMPQARMVSISDVLSDTVSMESVRASLAESFSTEFQVRLEPCPGREFLERVCC</sequence>
<dbReference type="GO" id="GO:0009249">
    <property type="term" value="P:protein lipoylation"/>
    <property type="evidence" value="ECO:0007669"/>
    <property type="project" value="InterPro"/>
</dbReference>
<dbReference type="PANTHER" id="PTHR10993:SF7">
    <property type="entry name" value="LIPOYLTRANSFERASE 2, MITOCHONDRIAL-RELATED"/>
    <property type="match status" value="1"/>
</dbReference>
<evidence type="ECO:0000256" key="9">
    <source>
        <dbReference type="PIRSR" id="PIRSR016262-3"/>
    </source>
</evidence>
<evidence type="ECO:0000256" key="1">
    <source>
        <dbReference type="ARBA" id="ARBA00004821"/>
    </source>
</evidence>
<name>I4CDK7_DESTA</name>
<keyword evidence="3 5" id="KW-0012">Acyltransferase</keyword>
<comment type="function">
    <text evidence="4 5 6">Catalyzes the transfer of endogenously produced octanoic acid from octanoyl-acyl-carrier-protein onto the lipoyl domains of lipoate-dependent enzymes. Lipoyl-ACP can also act as a substrate although octanoyl-ACP is likely to be the physiological substrate.</text>
</comment>
<evidence type="ECO:0000256" key="6">
    <source>
        <dbReference type="PIRNR" id="PIRNR016262"/>
    </source>
</evidence>
<dbReference type="UniPathway" id="UPA00538">
    <property type="reaction ID" value="UER00592"/>
</dbReference>
<feature type="binding site" evidence="5 8">
    <location>
        <begin position="73"/>
        <end position="80"/>
    </location>
    <ligand>
        <name>substrate</name>
    </ligand>
</feature>
<dbReference type="InterPro" id="IPR000544">
    <property type="entry name" value="Octanoyltransferase"/>
</dbReference>
<keyword evidence="12" id="KW-1185">Reference proteome</keyword>
<proteinExistence type="inferred from homology"/>
<comment type="catalytic activity">
    <reaction evidence="5 6">
        <text>octanoyl-[ACP] + L-lysyl-[protein] = N(6)-octanoyl-L-lysyl-[protein] + holo-[ACP] + H(+)</text>
        <dbReference type="Rhea" id="RHEA:17665"/>
        <dbReference type="Rhea" id="RHEA-COMP:9636"/>
        <dbReference type="Rhea" id="RHEA-COMP:9685"/>
        <dbReference type="Rhea" id="RHEA-COMP:9752"/>
        <dbReference type="Rhea" id="RHEA-COMP:9928"/>
        <dbReference type="ChEBI" id="CHEBI:15378"/>
        <dbReference type="ChEBI" id="CHEBI:29969"/>
        <dbReference type="ChEBI" id="CHEBI:64479"/>
        <dbReference type="ChEBI" id="CHEBI:78463"/>
        <dbReference type="ChEBI" id="CHEBI:78809"/>
        <dbReference type="EC" id="2.3.1.181"/>
    </reaction>
</comment>
<accession>I4CDK7</accession>
<evidence type="ECO:0000256" key="2">
    <source>
        <dbReference type="ARBA" id="ARBA00022679"/>
    </source>
</evidence>
<dbReference type="GO" id="GO:0016874">
    <property type="term" value="F:ligase activity"/>
    <property type="evidence" value="ECO:0007669"/>
    <property type="project" value="UniProtKB-KW"/>
</dbReference>
<evidence type="ECO:0000256" key="4">
    <source>
        <dbReference type="ARBA" id="ARBA00024732"/>
    </source>
</evidence>
<comment type="similarity">
    <text evidence="5 6">Belongs to the LipB family.</text>
</comment>
<dbReference type="EMBL" id="CP003360">
    <property type="protein sequence ID" value="AFM27648.1"/>
    <property type="molecule type" value="Genomic_DNA"/>
</dbReference>
<evidence type="ECO:0000256" key="8">
    <source>
        <dbReference type="PIRSR" id="PIRSR016262-2"/>
    </source>
</evidence>
<dbReference type="RefSeq" id="WP_014812751.1">
    <property type="nucleotide sequence ID" value="NC_018025.1"/>
</dbReference>
<feature type="binding site" evidence="5 8">
    <location>
        <begin position="141"/>
        <end position="143"/>
    </location>
    <ligand>
        <name>substrate</name>
    </ligand>
</feature>
<gene>
    <name evidence="5" type="primary">lipB</name>
    <name evidence="11" type="ordered locus">Desti_5038</name>
</gene>
<dbReference type="EC" id="2.3.1.181" evidence="5 6"/>
<evidence type="ECO:0000256" key="7">
    <source>
        <dbReference type="PIRSR" id="PIRSR016262-1"/>
    </source>
</evidence>
<keyword evidence="5" id="KW-0963">Cytoplasm</keyword>
<keyword evidence="11" id="KW-0436">Ligase</keyword>
<dbReference type="PIRSF" id="PIRSF016262">
    <property type="entry name" value="LPLase"/>
    <property type="match status" value="1"/>
</dbReference>
<dbReference type="CDD" id="cd16444">
    <property type="entry name" value="LipB"/>
    <property type="match status" value="1"/>
</dbReference>
<dbReference type="NCBIfam" id="TIGR00214">
    <property type="entry name" value="lipB"/>
    <property type="match status" value="1"/>
</dbReference>
<feature type="active site" description="Acyl-thioester intermediate" evidence="5 7">
    <location>
        <position position="172"/>
    </location>
</feature>
<dbReference type="Pfam" id="PF21948">
    <property type="entry name" value="LplA-B_cat"/>
    <property type="match status" value="1"/>
</dbReference>
<dbReference type="PROSITE" id="PS51733">
    <property type="entry name" value="BPL_LPL_CATALYTIC"/>
    <property type="match status" value="1"/>
</dbReference>
<organism evidence="11 12">
    <name type="scientific">Desulfomonile tiedjei (strain ATCC 49306 / DSM 6799 / DCB-1)</name>
    <dbReference type="NCBI Taxonomy" id="706587"/>
    <lineage>
        <taxon>Bacteria</taxon>
        <taxon>Pseudomonadati</taxon>
        <taxon>Thermodesulfobacteriota</taxon>
        <taxon>Desulfomonilia</taxon>
        <taxon>Desulfomonilales</taxon>
        <taxon>Desulfomonilaceae</taxon>
        <taxon>Desulfomonile</taxon>
    </lineage>
</organism>
<reference evidence="12" key="1">
    <citation type="submission" date="2012-06" db="EMBL/GenBank/DDBJ databases">
        <title>Complete sequence of chromosome of Desulfomonile tiedjei DSM 6799.</title>
        <authorList>
            <person name="Lucas S."/>
            <person name="Copeland A."/>
            <person name="Lapidus A."/>
            <person name="Glavina del Rio T."/>
            <person name="Dalin E."/>
            <person name="Tice H."/>
            <person name="Bruce D."/>
            <person name="Goodwin L."/>
            <person name="Pitluck S."/>
            <person name="Peters L."/>
            <person name="Ovchinnikova G."/>
            <person name="Zeytun A."/>
            <person name="Lu M."/>
            <person name="Kyrpides N."/>
            <person name="Mavromatis K."/>
            <person name="Ivanova N."/>
            <person name="Brettin T."/>
            <person name="Detter J.C."/>
            <person name="Han C."/>
            <person name="Larimer F."/>
            <person name="Land M."/>
            <person name="Hauser L."/>
            <person name="Markowitz V."/>
            <person name="Cheng J.-F."/>
            <person name="Hugenholtz P."/>
            <person name="Woyke T."/>
            <person name="Wu D."/>
            <person name="Spring S."/>
            <person name="Schroeder M."/>
            <person name="Brambilla E."/>
            <person name="Klenk H.-P."/>
            <person name="Eisen J.A."/>
        </authorList>
    </citation>
    <scope>NUCLEOTIDE SEQUENCE [LARGE SCALE GENOMIC DNA]</scope>
    <source>
        <strain evidence="12">ATCC 49306 / DSM 6799 / DCB-1</strain>
    </source>
</reference>
<dbReference type="Gene3D" id="3.30.930.10">
    <property type="entry name" value="Bira Bifunctional Protein, Domain 2"/>
    <property type="match status" value="1"/>
</dbReference>
<comment type="pathway">
    <text evidence="1 5 6">Protein modification; protein lipoylation via endogenous pathway; protein N(6)-(lipoyl)lysine from octanoyl-[acyl-carrier-protein]: step 1/2.</text>
</comment>
<evidence type="ECO:0000256" key="3">
    <source>
        <dbReference type="ARBA" id="ARBA00023315"/>
    </source>
</evidence>
<evidence type="ECO:0000313" key="12">
    <source>
        <dbReference type="Proteomes" id="UP000006055"/>
    </source>
</evidence>
<comment type="subcellular location">
    <subcellularLocation>
        <location evidence="5">Cytoplasm</location>
    </subcellularLocation>
</comment>
<dbReference type="SUPFAM" id="SSF55681">
    <property type="entry name" value="Class II aaRS and biotin synthetases"/>
    <property type="match status" value="1"/>
</dbReference>
<evidence type="ECO:0000256" key="5">
    <source>
        <dbReference type="HAMAP-Rule" id="MF_00013"/>
    </source>
</evidence>
<dbReference type="InterPro" id="IPR045864">
    <property type="entry name" value="aa-tRNA-synth_II/BPL/LPL"/>
</dbReference>
<feature type="site" description="Lowers pKa of active site Cys" evidence="5 9">
    <location>
        <position position="138"/>
    </location>
</feature>
<dbReference type="eggNOG" id="COG0321">
    <property type="taxonomic scope" value="Bacteria"/>
</dbReference>
<protein>
    <recommendedName>
        <fullName evidence="5 6">Octanoyltransferase</fullName>
        <ecNumber evidence="5 6">2.3.1.181</ecNumber>
    </recommendedName>
    <alternativeName>
        <fullName evidence="5">Lipoate-protein ligase B</fullName>
    </alternativeName>
    <alternativeName>
        <fullName evidence="5">Lipoyl/octanoyl transferase</fullName>
    </alternativeName>
    <alternativeName>
        <fullName evidence="5">Octanoyl-[acyl-carrier-protein]-protein N-octanoyltransferase</fullName>
    </alternativeName>
</protein>
<comment type="miscellaneous">
    <text evidence="5">In the reaction, the free carboxyl group of octanoic acid is attached via an amide linkage to the epsilon-amino group of a specific lysine residue of lipoyl domains of lipoate-dependent enzymes.</text>
</comment>
<dbReference type="GO" id="GO:0033819">
    <property type="term" value="F:lipoyl(octanoyl) transferase activity"/>
    <property type="evidence" value="ECO:0007669"/>
    <property type="project" value="UniProtKB-EC"/>
</dbReference>
<dbReference type="InterPro" id="IPR020605">
    <property type="entry name" value="Octanoyltransferase_CS"/>
</dbReference>
<evidence type="ECO:0000313" key="11">
    <source>
        <dbReference type="EMBL" id="AFM27648.1"/>
    </source>
</evidence>
<dbReference type="OrthoDB" id="9787061at2"/>
<dbReference type="AlphaFoldDB" id="I4CDK7"/>
<dbReference type="HAMAP" id="MF_00013">
    <property type="entry name" value="LipB"/>
    <property type="match status" value="1"/>
</dbReference>
<dbReference type="InterPro" id="IPR004143">
    <property type="entry name" value="BPL_LPL_catalytic"/>
</dbReference>
<feature type="domain" description="BPL/LPL catalytic" evidence="10">
    <location>
        <begin position="28"/>
        <end position="211"/>
    </location>
</feature>
<dbReference type="PANTHER" id="PTHR10993">
    <property type="entry name" value="OCTANOYLTRANSFERASE"/>
    <property type="match status" value="1"/>
</dbReference>
<keyword evidence="2 5" id="KW-0808">Transferase</keyword>
<dbReference type="PROSITE" id="PS01313">
    <property type="entry name" value="LIPB"/>
    <property type="match status" value="1"/>
</dbReference>
<evidence type="ECO:0000259" key="10">
    <source>
        <dbReference type="PROSITE" id="PS51733"/>
    </source>
</evidence>
<dbReference type="Proteomes" id="UP000006055">
    <property type="component" value="Chromosome"/>
</dbReference>
<dbReference type="KEGG" id="dti:Desti_5038"/>
<dbReference type="STRING" id="706587.Desti_5038"/>
<dbReference type="GO" id="GO:0005737">
    <property type="term" value="C:cytoplasm"/>
    <property type="evidence" value="ECO:0007669"/>
    <property type="project" value="UniProtKB-SubCell"/>
</dbReference>
<feature type="binding site" evidence="5 8">
    <location>
        <begin position="154"/>
        <end position="156"/>
    </location>
    <ligand>
        <name>substrate</name>
    </ligand>
</feature>
<dbReference type="NCBIfam" id="NF010925">
    <property type="entry name" value="PRK14345.1"/>
    <property type="match status" value="1"/>
</dbReference>
<dbReference type="HOGENOM" id="CLU_035168_1_3_7"/>